<accession>A0A5U8XQF0</accession>
<reference evidence="2" key="1">
    <citation type="submission" date="2018-07" db="EMBL/GenBank/DDBJ databases">
        <authorList>
            <person name="Ashton P.M."/>
            <person name="Dallman T."/>
            <person name="Nair S."/>
            <person name="De Pinna E."/>
            <person name="Peters T."/>
            <person name="Grant K."/>
        </authorList>
    </citation>
    <scope>NUCLEOTIDE SEQUENCE</scope>
    <source>
        <strain evidence="2">142535</strain>
    </source>
</reference>
<feature type="coiled-coil region" evidence="1">
    <location>
        <begin position="298"/>
        <end position="325"/>
    </location>
</feature>
<evidence type="ECO:0000313" key="2">
    <source>
        <dbReference type="EMBL" id="EBS0563367.1"/>
    </source>
</evidence>
<organism evidence="2">
    <name type="scientific">Salmonella muenchen</name>
    <dbReference type="NCBI Taxonomy" id="596"/>
    <lineage>
        <taxon>Bacteria</taxon>
        <taxon>Pseudomonadati</taxon>
        <taxon>Pseudomonadota</taxon>
        <taxon>Gammaproteobacteria</taxon>
        <taxon>Enterobacterales</taxon>
        <taxon>Enterobacteriaceae</taxon>
        <taxon>Salmonella</taxon>
    </lineage>
</organism>
<dbReference type="EMBL" id="AAGUDP010000006">
    <property type="protein sequence ID" value="EBS0563367.1"/>
    <property type="molecule type" value="Genomic_DNA"/>
</dbReference>
<dbReference type="AlphaFoldDB" id="A0A5U8XQF0"/>
<gene>
    <name evidence="2" type="ORF">DTU56_09570</name>
</gene>
<evidence type="ECO:0000256" key="1">
    <source>
        <dbReference type="SAM" id="Coils"/>
    </source>
</evidence>
<name>A0A5U8XQF0_SALMU</name>
<proteinExistence type="predicted"/>
<comment type="caution">
    <text evidence="2">The sequence shown here is derived from an EMBL/GenBank/DDBJ whole genome shotgun (WGS) entry which is preliminary data.</text>
</comment>
<keyword evidence="1" id="KW-0175">Coiled coil</keyword>
<sequence length="566" mass="61205">MTGTTGLVSNPHYRLGELGELARQQQQIDVNSAQEVIDFLKKTDLVANHNLKVLEALEDVIAEIRNYGMNTDTFIAVESIRPGTIPQAVRNVLTSNYSRTHREETVVALESYAQVGKYGILLLLVGAVIKILSWIVGNASAAAGGSGSEGDDYKSDADGRVEGAELGDNSILESLKSSSVRDAYVTVFPQAKDDKSKKALNDVAAILDARVHDVQGENYFNDLSAAATGGKSFFGPILKKAVEGDISQREATLELITQIVATGAPSAIFSDRAAQSAWAVLPKGAKECGVRYATGSLFKRYANNLNNLNGDADKLTKTIEKVASNLLSNAASDEREATNLALDFVQEVSTISAVVFSMLERDGSGNPTMSTELSSVGFRIKPDFAKKLIGYTEATGTTGSYEFRYVTSSAFMCTELLTDLVKDSGISDTDHPALLRSLVMLGPSELESNPRTDIEKYSALQKRFQALYDQIDTLGKKFTKASKNPPLFTRFEENIFEMISKNKQTAAIGKDTGLYEVGAASDEPGSSFFKGTKAVLAVCRDFAKVGGALTKVVDRHNKCPWTKMKK</sequence>
<protein>
    <submittedName>
        <fullName evidence="2">Uncharacterized protein</fullName>
    </submittedName>
</protein>